<sequence length="76" mass="8615">MPNMQLIQMSFNRHLEKMAGELPHPYVLTLLARNTERKDADILMTRDILPEIIQAVSYLEKQEGMTQAASDVLSAS</sequence>
<evidence type="ECO:0000313" key="1">
    <source>
        <dbReference type="EMBL" id="BDU72378.1"/>
    </source>
</evidence>
<gene>
    <name evidence="1" type="ORF">METEAL_15520</name>
</gene>
<name>A0AA48H5S8_9BACT</name>
<evidence type="ECO:0000313" key="2">
    <source>
        <dbReference type="Proteomes" id="UP001238179"/>
    </source>
</evidence>
<dbReference type="AlphaFoldDB" id="A0AA48H5S8"/>
<accession>A0AA48H5S8</accession>
<organism evidence="1 2">
    <name type="scientific">Mesoterricola silvestris</name>
    <dbReference type="NCBI Taxonomy" id="2927979"/>
    <lineage>
        <taxon>Bacteria</taxon>
        <taxon>Pseudomonadati</taxon>
        <taxon>Acidobacteriota</taxon>
        <taxon>Holophagae</taxon>
        <taxon>Holophagales</taxon>
        <taxon>Holophagaceae</taxon>
        <taxon>Mesoterricola</taxon>
    </lineage>
</organism>
<proteinExistence type="predicted"/>
<dbReference type="Proteomes" id="UP001238179">
    <property type="component" value="Chromosome"/>
</dbReference>
<dbReference type="EMBL" id="AP027080">
    <property type="protein sequence ID" value="BDU72378.1"/>
    <property type="molecule type" value="Genomic_DNA"/>
</dbReference>
<reference evidence="2" key="1">
    <citation type="journal article" date="2023" name="Int. J. Syst. Evol. Microbiol.">
        <title>Mesoterricola silvestris gen. nov., sp. nov., Mesoterricola sediminis sp. nov., Geothrix oryzae sp. nov., Geothrix edaphica sp. nov., Geothrix rubra sp. nov., and Geothrix limicola sp. nov., six novel members of Acidobacteriota isolated from soils.</title>
        <authorList>
            <person name="Itoh H."/>
            <person name="Sugisawa Y."/>
            <person name="Mise K."/>
            <person name="Xu Z."/>
            <person name="Kuniyasu M."/>
            <person name="Ushijima N."/>
            <person name="Kawano K."/>
            <person name="Kobayashi E."/>
            <person name="Shiratori Y."/>
            <person name="Masuda Y."/>
            <person name="Senoo K."/>
        </authorList>
    </citation>
    <scope>NUCLEOTIDE SEQUENCE [LARGE SCALE GENOMIC DNA]</scope>
    <source>
        <strain evidence="2">W79</strain>
    </source>
</reference>
<keyword evidence="2" id="KW-1185">Reference proteome</keyword>
<dbReference type="KEGG" id="msil:METEAL_15520"/>
<protein>
    <submittedName>
        <fullName evidence="1">Uncharacterized protein</fullName>
    </submittedName>
</protein>